<dbReference type="SMART" id="SM00332">
    <property type="entry name" value="PP2Cc"/>
    <property type="match status" value="1"/>
</dbReference>
<dbReference type="GO" id="GO:1902533">
    <property type="term" value="P:positive regulation of intracellular signal transduction"/>
    <property type="evidence" value="ECO:0007669"/>
    <property type="project" value="UniProtKB-ARBA"/>
</dbReference>
<dbReference type="GO" id="GO:0005829">
    <property type="term" value="C:cytosol"/>
    <property type="evidence" value="ECO:0007669"/>
    <property type="project" value="UniProtKB-SubCell"/>
</dbReference>
<dbReference type="InterPro" id="IPR001932">
    <property type="entry name" value="PPM-type_phosphatase-like_dom"/>
</dbReference>
<comment type="subcellular location">
    <subcellularLocation>
        <location evidence="2">Cytoplasm</location>
        <location evidence="2">Cytosol</location>
    </subcellularLocation>
    <subcellularLocation>
        <location evidence="1">Endoplasmic reticulum membrane</location>
        <topology evidence="1">Peripheral membrane protein</topology>
        <orientation evidence="1">Cytoplasmic side</orientation>
    </subcellularLocation>
</comment>
<evidence type="ECO:0000256" key="8">
    <source>
        <dbReference type="ARBA" id="ARBA00023180"/>
    </source>
</evidence>
<evidence type="ECO:0000256" key="12">
    <source>
        <dbReference type="ARBA" id="ARBA00080486"/>
    </source>
</evidence>
<dbReference type="Proteomes" id="UP001168821">
    <property type="component" value="Unassembled WGS sequence"/>
</dbReference>
<evidence type="ECO:0000256" key="11">
    <source>
        <dbReference type="ARBA" id="ARBA00074232"/>
    </source>
</evidence>
<reference evidence="16" key="1">
    <citation type="journal article" date="2023" name="G3 (Bethesda)">
        <title>Whole genome assemblies of Zophobas morio and Tenebrio molitor.</title>
        <authorList>
            <person name="Kaur S."/>
            <person name="Stinson S.A."/>
            <person name="diCenzo G.C."/>
        </authorList>
    </citation>
    <scope>NUCLEOTIDE SEQUENCE</scope>
    <source>
        <strain evidence="16">QUZm001</strain>
    </source>
</reference>
<evidence type="ECO:0000313" key="17">
    <source>
        <dbReference type="Proteomes" id="UP001168821"/>
    </source>
</evidence>
<gene>
    <name evidence="16" type="ORF">Zmor_025134</name>
</gene>
<dbReference type="PANTHER" id="PTHR13832">
    <property type="entry name" value="PROTEIN PHOSPHATASE 2C"/>
    <property type="match status" value="1"/>
</dbReference>
<evidence type="ECO:0000256" key="3">
    <source>
        <dbReference type="ARBA" id="ARBA00022490"/>
    </source>
</evidence>
<dbReference type="CDD" id="cd00143">
    <property type="entry name" value="PP2Cc"/>
    <property type="match status" value="1"/>
</dbReference>
<dbReference type="GO" id="GO:0008047">
    <property type="term" value="F:enzyme activator activity"/>
    <property type="evidence" value="ECO:0007669"/>
    <property type="project" value="UniProtKB-ARBA"/>
</dbReference>
<dbReference type="InterPro" id="IPR015655">
    <property type="entry name" value="PP2C"/>
</dbReference>
<organism evidence="16 17">
    <name type="scientific">Zophobas morio</name>
    <dbReference type="NCBI Taxonomy" id="2755281"/>
    <lineage>
        <taxon>Eukaryota</taxon>
        <taxon>Metazoa</taxon>
        <taxon>Ecdysozoa</taxon>
        <taxon>Arthropoda</taxon>
        <taxon>Hexapoda</taxon>
        <taxon>Insecta</taxon>
        <taxon>Pterygota</taxon>
        <taxon>Neoptera</taxon>
        <taxon>Endopterygota</taxon>
        <taxon>Coleoptera</taxon>
        <taxon>Polyphaga</taxon>
        <taxon>Cucujiformia</taxon>
        <taxon>Tenebrionidae</taxon>
        <taxon>Zophobas</taxon>
    </lineage>
</organism>
<dbReference type="GO" id="GO:0007165">
    <property type="term" value="P:signal transduction"/>
    <property type="evidence" value="ECO:0007669"/>
    <property type="project" value="UniProtKB-ARBA"/>
</dbReference>
<keyword evidence="17" id="KW-1185">Reference proteome</keyword>
<keyword evidence="8" id="KW-0325">Glycoprotein</keyword>
<keyword evidence="6" id="KW-0832">Ubl conjugation</keyword>
<evidence type="ECO:0000256" key="2">
    <source>
        <dbReference type="ARBA" id="ARBA00004514"/>
    </source>
</evidence>
<dbReference type="Pfam" id="PF00481">
    <property type="entry name" value="PP2C"/>
    <property type="match status" value="1"/>
</dbReference>
<evidence type="ECO:0000259" key="15">
    <source>
        <dbReference type="PROSITE" id="PS51746"/>
    </source>
</evidence>
<evidence type="ECO:0000313" key="16">
    <source>
        <dbReference type="EMBL" id="KAJ3642338.1"/>
    </source>
</evidence>
<evidence type="ECO:0000256" key="9">
    <source>
        <dbReference type="ARBA" id="ARBA00057862"/>
    </source>
</evidence>
<dbReference type="InterPro" id="IPR036457">
    <property type="entry name" value="PPM-type-like_dom_sf"/>
</dbReference>
<keyword evidence="3" id="KW-0963">Cytoplasm</keyword>
<dbReference type="AlphaFoldDB" id="A0AA38M3G4"/>
<evidence type="ECO:0000256" key="1">
    <source>
        <dbReference type="ARBA" id="ARBA00004397"/>
    </source>
</evidence>
<dbReference type="Gene3D" id="3.60.40.10">
    <property type="entry name" value="PPM-type phosphatase domain"/>
    <property type="match status" value="1"/>
</dbReference>
<accession>A0AA38M3G4</accession>
<comment type="caution">
    <text evidence="16">The sequence shown here is derived from an EMBL/GenBank/DDBJ whole genome shotgun (WGS) entry which is preliminary data.</text>
</comment>
<name>A0AA38M3G4_9CUCU</name>
<sequence>MKPLKPSETIYKSQGTWTDALTVCKNTGIGYSTNQIYREDGNPQEDHSYEDCSCHYEFNKGTCWYAVFDGHEGKQALHFSSQLTAEIYFSQLTEKKTDDEVREIIRQAFISVETGYMQSIGDLLAERLQYDLPEGLSAYEAYQKAPHAVESLKRINSQLSSGAAAAVALIHNNKLYVANVGNCRVLLCKTDANSVLKVVQLSLDHDLKNEDELLRLAQIGINREYLRNSTYLGNQENTRCLGNYLVKGGYKEFEDLSTATQEPVSAEPDIHGGIVLDDSCRFLLLMTAELYKTIEEATGTDQVNKYIAQCVVEQFREQATLTGVAQAVVDKAVRLHHDWYMSNSNSDKSCSAKREDITLVLRNFNYPLPHAIKTPTTPSSNSSLTLNSHQSQNTLIDTSNTNSTIRSDNSTATSTNRTIKIKEIGSDNKVKPYVDFSVFYNNAEIARREGRLPDWWNS</sequence>
<evidence type="ECO:0000256" key="14">
    <source>
        <dbReference type="SAM" id="MobiDB-lite"/>
    </source>
</evidence>
<keyword evidence="7" id="KW-0472">Membrane</keyword>
<evidence type="ECO:0000256" key="4">
    <source>
        <dbReference type="ARBA" id="ARBA00022553"/>
    </source>
</evidence>
<keyword evidence="5" id="KW-0256">Endoplasmic reticulum</keyword>
<comment type="subunit">
    <text evidence="10">Interacts with XIAP and BIRC7. Interacts with TRAF6 and MAP3K7; during IL-1 signaling. Identified in the TRIKA2 complex composed of MAP3K7, TAB1 and TAB2. Interacts with TRAF6 and MAPK14; these interactions allow MAPK14 autophosphorylation. Interacts with STING1; interaction takes place following cGAMP activation and promotes TAB1 recruitment to the endoplasmic reticulum, triggering MAP3K7/TAK1 activation and STING1 phosphorylation.</text>
</comment>
<dbReference type="FunFam" id="3.60.40.10:FF:000014">
    <property type="entry name" value="TGF-beta-activated kinase 1 and MAP3K7-binding protein 1-like"/>
    <property type="match status" value="1"/>
</dbReference>
<evidence type="ECO:0000256" key="13">
    <source>
        <dbReference type="ARBA" id="ARBA00080658"/>
    </source>
</evidence>
<protein>
    <recommendedName>
        <fullName evidence="11">TGF-beta-activated kinase 1 and MAP3K7-binding protein 1</fullName>
    </recommendedName>
    <alternativeName>
        <fullName evidence="12">Mitogen-activated protein kinase kinase kinase 7-interacting protein 1</fullName>
    </alternativeName>
    <alternativeName>
        <fullName evidence="13">TGF-beta-activated kinase 1-binding protein 1</fullName>
    </alternativeName>
</protein>
<feature type="domain" description="PPM-type phosphatase" evidence="15">
    <location>
        <begin position="28"/>
        <end position="364"/>
    </location>
</feature>
<dbReference type="PROSITE" id="PS51746">
    <property type="entry name" value="PPM_2"/>
    <property type="match status" value="1"/>
</dbReference>
<keyword evidence="4" id="KW-0597">Phosphoprotein</keyword>
<dbReference type="GO" id="GO:0004722">
    <property type="term" value="F:protein serine/threonine phosphatase activity"/>
    <property type="evidence" value="ECO:0007669"/>
    <property type="project" value="InterPro"/>
</dbReference>
<evidence type="ECO:0000256" key="10">
    <source>
        <dbReference type="ARBA" id="ARBA00062935"/>
    </source>
</evidence>
<feature type="region of interest" description="Disordered" evidence="14">
    <location>
        <begin position="395"/>
        <end position="415"/>
    </location>
</feature>
<dbReference type="SUPFAM" id="SSF81606">
    <property type="entry name" value="PP2C-like"/>
    <property type="match status" value="1"/>
</dbReference>
<dbReference type="GO" id="GO:0005789">
    <property type="term" value="C:endoplasmic reticulum membrane"/>
    <property type="evidence" value="ECO:0007669"/>
    <property type="project" value="UniProtKB-SubCell"/>
</dbReference>
<evidence type="ECO:0000256" key="6">
    <source>
        <dbReference type="ARBA" id="ARBA00022843"/>
    </source>
</evidence>
<dbReference type="EMBL" id="JALNTZ010000008">
    <property type="protein sequence ID" value="KAJ3642338.1"/>
    <property type="molecule type" value="Genomic_DNA"/>
</dbReference>
<comment type="function">
    <text evidence="9">Key adapter protein that plays an essential role in JNK and NF-kappa-B activation and proinflammatory cytokines production in response to stimulation with TLRs and cytokines. Mechanistically, associates with the catalytic domain of MAP3K7/TAK1 to trigger MAP3K7/TAK1 autophosphorylation leading to its full activation. Similarly, associates with MAPK14 and triggers its autophosphorylation and subsequent activation. In turn, MAPK14 phosphorylates TAB1 and inhibits MAP3K7/TAK1 activation in a feedback control mechanism. Also plays a role in recruiting MAPK14 to the TAK1 complex for the phosphorylation of the TAB2 and TAB3 regulatory subunits.</text>
</comment>
<dbReference type="PANTHER" id="PTHR13832:SF533">
    <property type="entry name" value="TGF-BETA-ACTIVATED KINASE 1 AND MAP3K7-BINDING PROTEIN 1"/>
    <property type="match status" value="1"/>
</dbReference>
<proteinExistence type="predicted"/>
<evidence type="ECO:0000256" key="7">
    <source>
        <dbReference type="ARBA" id="ARBA00023136"/>
    </source>
</evidence>
<evidence type="ECO:0000256" key="5">
    <source>
        <dbReference type="ARBA" id="ARBA00022824"/>
    </source>
</evidence>